<gene>
    <name evidence="1" type="primary">yieM_1</name>
    <name evidence="1" type="ORF">NCTC7102_06061</name>
</gene>
<proteinExistence type="predicted"/>
<sequence length="157" mass="17852">MLTLDTLNTMLAVSEEGMVEEMILALLASPQLVIFFEKFPRLKNAVTADLPRWREALRSRLKDAHVPPELTEEVMCYQQSQLLSTPQFIVQLPQILALLHRLHSPYAAQAKQLTESNSTFTPALHTLFLQRWRLSLVVQATTFKPAITGRRARTVAE</sequence>
<dbReference type="Proteomes" id="UP000281393">
    <property type="component" value="Chromosome"/>
</dbReference>
<organism evidence="1 2">
    <name type="scientific">Salmonella enterica subsp. enterica serovar Daytona</name>
    <dbReference type="NCBI Taxonomy" id="1962639"/>
    <lineage>
        <taxon>Bacteria</taxon>
        <taxon>Pseudomonadati</taxon>
        <taxon>Pseudomonadota</taxon>
        <taxon>Gammaproteobacteria</taxon>
        <taxon>Enterobacterales</taxon>
        <taxon>Enterobacteriaceae</taxon>
        <taxon>Salmonella</taxon>
    </lineage>
</organism>
<accession>A0A447JR64</accession>
<protein>
    <submittedName>
        <fullName evidence="1">Protoheme IX farnesyltransferase</fullName>
    </submittedName>
</protein>
<reference evidence="1 2" key="1">
    <citation type="submission" date="2018-12" db="EMBL/GenBank/DDBJ databases">
        <authorList>
            <consortium name="Pathogen Informatics"/>
        </authorList>
    </citation>
    <scope>NUCLEOTIDE SEQUENCE [LARGE SCALE GENOMIC DNA]</scope>
    <source>
        <strain evidence="1 2">NCTC7102</strain>
    </source>
</reference>
<evidence type="ECO:0000313" key="1">
    <source>
        <dbReference type="EMBL" id="VDY46951.1"/>
    </source>
</evidence>
<dbReference type="EMBL" id="LR133909">
    <property type="protein sequence ID" value="VDY46951.1"/>
    <property type="molecule type" value="Genomic_DNA"/>
</dbReference>
<keyword evidence="1" id="KW-0808">Transferase</keyword>
<name>A0A447JR64_SALET</name>
<dbReference type="AlphaFoldDB" id="A0A447JR64"/>
<dbReference type="GO" id="GO:0005829">
    <property type="term" value="C:cytosol"/>
    <property type="evidence" value="ECO:0007669"/>
    <property type="project" value="TreeGrafter"/>
</dbReference>
<dbReference type="PANTHER" id="PTHR36846">
    <property type="entry name" value="PROTEIN VIAA"/>
    <property type="match status" value="1"/>
</dbReference>
<dbReference type="PANTHER" id="PTHR36846:SF1">
    <property type="entry name" value="PROTEIN VIAA"/>
    <property type="match status" value="1"/>
</dbReference>
<dbReference type="GO" id="GO:0016740">
    <property type="term" value="F:transferase activity"/>
    <property type="evidence" value="ECO:0007669"/>
    <property type="project" value="UniProtKB-KW"/>
</dbReference>
<evidence type="ECO:0000313" key="2">
    <source>
        <dbReference type="Proteomes" id="UP000281393"/>
    </source>
</evidence>